<evidence type="ECO:0000256" key="8">
    <source>
        <dbReference type="PIRSR" id="PIRSR000294-1"/>
    </source>
</evidence>
<accession>A0A3D8Y4E2</accession>
<keyword evidence="11" id="KW-0575">Peroxidase</keyword>
<comment type="cofactor">
    <cofactor evidence="8">
        <name>heme</name>
        <dbReference type="ChEBI" id="CHEBI:30413"/>
    </cofactor>
    <text evidence="8">Binds 2 heme groups.</text>
</comment>
<proteinExistence type="predicted"/>
<dbReference type="GO" id="GO:0009055">
    <property type="term" value="F:electron transfer activity"/>
    <property type="evidence" value="ECO:0007669"/>
    <property type="project" value="InterPro"/>
</dbReference>
<dbReference type="AlphaFoldDB" id="A0A3D8Y4E2"/>
<feature type="binding site" description="covalent" evidence="8">
    <location>
        <position position="220"/>
    </location>
    <ligand>
        <name>heme c</name>
        <dbReference type="ChEBI" id="CHEBI:61717"/>
        <label>2</label>
    </ligand>
</feature>
<evidence type="ECO:0000256" key="4">
    <source>
        <dbReference type="ARBA" id="ARBA00022729"/>
    </source>
</evidence>
<feature type="domain" description="Cytochrome c" evidence="10">
    <location>
        <begin position="207"/>
        <end position="335"/>
    </location>
</feature>
<feature type="binding site" description="covalent" evidence="8">
    <location>
        <position position="78"/>
    </location>
    <ligand>
        <name>heme c</name>
        <dbReference type="ChEBI" id="CHEBI:61717"/>
        <label>1</label>
    </ligand>
</feature>
<dbReference type="SUPFAM" id="SSF46626">
    <property type="entry name" value="Cytochrome c"/>
    <property type="match status" value="2"/>
</dbReference>
<evidence type="ECO:0000256" key="3">
    <source>
        <dbReference type="ARBA" id="ARBA00022723"/>
    </source>
</evidence>
<name>A0A3D8Y4E2_9BACT</name>
<evidence type="ECO:0000256" key="2">
    <source>
        <dbReference type="ARBA" id="ARBA00022617"/>
    </source>
</evidence>
<comment type="PTM">
    <text evidence="8">Binds 2 heme groups per subunit.</text>
</comment>
<keyword evidence="12" id="KW-1185">Reference proteome</keyword>
<keyword evidence="3 9" id="KW-0479">Metal-binding</keyword>
<reference evidence="11 12" key="1">
    <citation type="submission" date="2018-07" db="EMBL/GenBank/DDBJ databases">
        <title>Dyadobacter roseus sp. nov., isolated from rose rhizosphere soil.</title>
        <authorList>
            <person name="Chen L."/>
        </authorList>
    </citation>
    <scope>NUCLEOTIDE SEQUENCE [LARGE SCALE GENOMIC DNA]</scope>
    <source>
        <strain evidence="11 12">RS19</strain>
    </source>
</reference>
<dbReference type="InterPro" id="IPR026259">
    <property type="entry name" value="MauG/Cytc_peroxidase"/>
</dbReference>
<evidence type="ECO:0000256" key="1">
    <source>
        <dbReference type="ARBA" id="ARBA00004418"/>
    </source>
</evidence>
<evidence type="ECO:0000313" key="12">
    <source>
        <dbReference type="Proteomes" id="UP000256373"/>
    </source>
</evidence>
<evidence type="ECO:0000256" key="9">
    <source>
        <dbReference type="PIRSR" id="PIRSR000294-2"/>
    </source>
</evidence>
<dbReference type="InterPro" id="IPR036909">
    <property type="entry name" value="Cyt_c-like_dom_sf"/>
</dbReference>
<dbReference type="PIRSF" id="PIRSF000294">
    <property type="entry name" value="Cytochrome-c_peroxidase"/>
    <property type="match status" value="1"/>
</dbReference>
<evidence type="ECO:0000259" key="10">
    <source>
        <dbReference type="PROSITE" id="PS51007"/>
    </source>
</evidence>
<sequence>MRLIKVICFSVIICIAAGCTKQEVNPGPAGYVLPVPEHFPEPVFDTGNPMTAEGIALGRMLFYDARLSGNNKVSCASCHEQKLAFSDGVAFSKAGVAGTELLRHSPALINLAWANNGLFWDGGSTNLESQVFGPLTAHDEMSQDLYELIDELNAVPDYVRHFETAFDDGLTIQNVSKALAQFQRTLISADSRYDRFRLNKPERTLSDIEQRGLELVKQKCQGCHRGELFTDNDYHNNGLDSDFTNTEHEGLYLGRYRISYELADLGKYKTPTLRNTELTAPYMHDGRFGTLEEVVEHYSSGIRNSNTLEPRLPPGGMQLTAADKAAIVSFLKTLTDHSFISNPDLQKP</sequence>
<dbReference type="GO" id="GO:0042597">
    <property type="term" value="C:periplasmic space"/>
    <property type="evidence" value="ECO:0007669"/>
    <property type="project" value="UniProtKB-SubCell"/>
</dbReference>
<feature type="binding site" description="covalent" evidence="8">
    <location>
        <position position="223"/>
    </location>
    <ligand>
        <name>heme c</name>
        <dbReference type="ChEBI" id="CHEBI:61717"/>
        <label>2</label>
    </ligand>
</feature>
<dbReference type="GO" id="GO:0004130">
    <property type="term" value="F:cytochrome-c peroxidase activity"/>
    <property type="evidence" value="ECO:0007669"/>
    <property type="project" value="TreeGrafter"/>
</dbReference>
<keyword evidence="5" id="KW-0574">Periplasm</keyword>
<dbReference type="PANTHER" id="PTHR30600:SF10">
    <property type="entry name" value="BLL6722 PROTEIN"/>
    <property type="match status" value="1"/>
</dbReference>
<protein>
    <submittedName>
        <fullName evidence="11">Cytochrome-c peroxidase</fullName>
    </submittedName>
</protein>
<dbReference type="PROSITE" id="PS51007">
    <property type="entry name" value="CYTC"/>
    <property type="match status" value="1"/>
</dbReference>
<evidence type="ECO:0000256" key="6">
    <source>
        <dbReference type="ARBA" id="ARBA00023002"/>
    </source>
</evidence>
<dbReference type="PROSITE" id="PS51257">
    <property type="entry name" value="PROKAR_LIPOPROTEIN"/>
    <property type="match status" value="1"/>
</dbReference>
<evidence type="ECO:0000256" key="5">
    <source>
        <dbReference type="ARBA" id="ARBA00022764"/>
    </source>
</evidence>
<dbReference type="Gene3D" id="1.10.760.10">
    <property type="entry name" value="Cytochrome c-like domain"/>
    <property type="match status" value="2"/>
</dbReference>
<keyword evidence="4" id="KW-0732">Signal</keyword>
<dbReference type="GO" id="GO:0046872">
    <property type="term" value="F:metal ion binding"/>
    <property type="evidence" value="ECO:0007669"/>
    <property type="project" value="UniProtKB-KW"/>
</dbReference>
<dbReference type="InterPro" id="IPR009056">
    <property type="entry name" value="Cyt_c-like_dom"/>
</dbReference>
<evidence type="ECO:0000313" key="11">
    <source>
        <dbReference type="EMBL" id="REA56350.1"/>
    </source>
</evidence>
<dbReference type="InterPro" id="IPR004852">
    <property type="entry name" value="Di-haem_cyt_c_peroxidsae"/>
</dbReference>
<keyword evidence="6" id="KW-0560">Oxidoreductase</keyword>
<dbReference type="Pfam" id="PF03150">
    <property type="entry name" value="CCP_MauG"/>
    <property type="match status" value="1"/>
</dbReference>
<dbReference type="OrthoDB" id="9805202at2"/>
<feature type="binding site" description="axial binding residue" evidence="9">
    <location>
        <position position="224"/>
    </location>
    <ligand>
        <name>heme c</name>
        <dbReference type="ChEBI" id="CHEBI:61717"/>
        <label>2</label>
    </ligand>
    <ligandPart>
        <name>Fe</name>
        <dbReference type="ChEBI" id="CHEBI:18248"/>
    </ligandPart>
</feature>
<dbReference type="RefSeq" id="WP_115834084.1">
    <property type="nucleotide sequence ID" value="NZ_QNUL01000040.1"/>
</dbReference>
<dbReference type="InterPro" id="IPR051395">
    <property type="entry name" value="Cytochrome_c_Peroxidase/MauG"/>
</dbReference>
<organism evidence="11 12">
    <name type="scientific">Dyadobacter luteus</name>
    <dbReference type="NCBI Taxonomy" id="2259619"/>
    <lineage>
        <taxon>Bacteria</taxon>
        <taxon>Pseudomonadati</taxon>
        <taxon>Bacteroidota</taxon>
        <taxon>Cytophagia</taxon>
        <taxon>Cytophagales</taxon>
        <taxon>Spirosomataceae</taxon>
        <taxon>Dyadobacter</taxon>
    </lineage>
</organism>
<feature type="binding site" description="axial binding residue" evidence="9">
    <location>
        <position position="79"/>
    </location>
    <ligand>
        <name>heme c</name>
        <dbReference type="ChEBI" id="CHEBI:61717"/>
        <label>1</label>
    </ligand>
    <ligandPart>
        <name>Fe</name>
        <dbReference type="ChEBI" id="CHEBI:18248"/>
    </ligandPart>
</feature>
<dbReference type="EMBL" id="QNUL01000040">
    <property type="protein sequence ID" value="REA56350.1"/>
    <property type="molecule type" value="Genomic_DNA"/>
</dbReference>
<gene>
    <name evidence="11" type="ORF">DSL64_27025</name>
</gene>
<keyword evidence="2 8" id="KW-0349">Heme</keyword>
<evidence type="ECO:0000256" key="7">
    <source>
        <dbReference type="ARBA" id="ARBA00023004"/>
    </source>
</evidence>
<keyword evidence="7 9" id="KW-0408">Iron</keyword>
<dbReference type="GO" id="GO:0020037">
    <property type="term" value="F:heme binding"/>
    <property type="evidence" value="ECO:0007669"/>
    <property type="project" value="InterPro"/>
</dbReference>
<comment type="subcellular location">
    <subcellularLocation>
        <location evidence="1">Periplasm</location>
    </subcellularLocation>
</comment>
<comment type="caution">
    <text evidence="11">The sequence shown here is derived from an EMBL/GenBank/DDBJ whole genome shotgun (WGS) entry which is preliminary data.</text>
</comment>
<feature type="binding site" description="covalent" evidence="8">
    <location>
        <position position="75"/>
    </location>
    <ligand>
        <name>heme c</name>
        <dbReference type="ChEBI" id="CHEBI:61717"/>
        <label>1</label>
    </ligand>
</feature>
<dbReference type="PANTHER" id="PTHR30600">
    <property type="entry name" value="CYTOCHROME C PEROXIDASE-RELATED"/>
    <property type="match status" value="1"/>
</dbReference>
<dbReference type="Proteomes" id="UP000256373">
    <property type="component" value="Unassembled WGS sequence"/>
</dbReference>